<sequence length="215" mass="24995">MSIISYGILCEDKAHKNFIEHYLTQCHPGIFQENEQFGWRIKATNAKEVEDTLPDATRQGFIKYGLSVLFVGRDADATDHKRIDELKAKLTSLCQAHDKVILMVPVQCIEHWLLYLQWHRDYPTSTKNEPLEHIMRNEAKLKIYGGKLKVEKQLEKANELLVNVDIDWLLQRSESFKHFHNQVKYFLAHHQPKHKTSHGLTTVAGFIIYRSISSA</sequence>
<reference evidence="1 2" key="1">
    <citation type="submission" date="2020-07" db="EMBL/GenBank/DDBJ databases">
        <title>Spirosoma foliorum sp. nov., isolated from the leaves on the Nejang mountain Korea, Republic of.</title>
        <authorList>
            <person name="Ho H."/>
            <person name="Lee Y.-J."/>
            <person name="Nurcahyanto D.-A."/>
            <person name="Kim S.-G."/>
        </authorList>
    </citation>
    <scope>NUCLEOTIDE SEQUENCE [LARGE SCALE GENOMIC DNA]</scope>
    <source>
        <strain evidence="1 2">PL0136</strain>
    </source>
</reference>
<organism evidence="1 2">
    <name type="scientific">Spirosoma foliorum</name>
    <dbReference type="NCBI Taxonomy" id="2710596"/>
    <lineage>
        <taxon>Bacteria</taxon>
        <taxon>Pseudomonadati</taxon>
        <taxon>Bacteroidota</taxon>
        <taxon>Cytophagia</taxon>
        <taxon>Cytophagales</taxon>
        <taxon>Cytophagaceae</taxon>
        <taxon>Spirosoma</taxon>
    </lineage>
</organism>
<protein>
    <recommendedName>
        <fullName evidence="3">DUF4276 family protein</fullName>
    </recommendedName>
</protein>
<evidence type="ECO:0000313" key="2">
    <source>
        <dbReference type="Proteomes" id="UP000515369"/>
    </source>
</evidence>
<dbReference type="AlphaFoldDB" id="A0A7G5GUX4"/>
<dbReference type="Proteomes" id="UP000515369">
    <property type="component" value="Chromosome"/>
</dbReference>
<dbReference type="KEGG" id="sfol:H3H32_32990"/>
<keyword evidence="2" id="KW-1185">Reference proteome</keyword>
<evidence type="ECO:0000313" key="1">
    <source>
        <dbReference type="EMBL" id="QMW02666.1"/>
    </source>
</evidence>
<dbReference type="EMBL" id="CP059732">
    <property type="protein sequence ID" value="QMW02666.1"/>
    <property type="molecule type" value="Genomic_DNA"/>
</dbReference>
<accession>A0A7G5GUX4</accession>
<dbReference type="RefSeq" id="WP_182459962.1">
    <property type="nucleotide sequence ID" value="NZ_CP059732.1"/>
</dbReference>
<name>A0A7G5GUX4_9BACT</name>
<gene>
    <name evidence="1" type="ORF">H3H32_32990</name>
</gene>
<proteinExistence type="predicted"/>
<evidence type="ECO:0008006" key="3">
    <source>
        <dbReference type="Google" id="ProtNLM"/>
    </source>
</evidence>